<dbReference type="Proteomes" id="UP001239909">
    <property type="component" value="Unassembled WGS sequence"/>
</dbReference>
<dbReference type="Gene3D" id="1.10.10.10">
    <property type="entry name" value="Winged helix-like DNA-binding domain superfamily/Winged helix DNA-binding domain"/>
    <property type="match status" value="1"/>
</dbReference>
<proteinExistence type="predicted"/>
<name>A0ABQ6LPU6_9RHOB</name>
<sequence length="188" mass="20518">MSNAHCPEAVAMLFCPTAFHGSEVTAMSDGSSDPSGSRDLTALFDTVEFPDAFRITYLGNAIINPVYDAIKRDFGLIRPEYTVLACLSHYPELTAQDVATISRQPRNTISRAVHRTLAEGYIERAPDPEDGRQARLRITPAGRALHKKAAAYMAARQEEVLAGLDAGERRTLGALLRKAAQYAAALRE</sequence>
<dbReference type="EMBL" id="BSYI01000038">
    <property type="protein sequence ID" value="GMG84579.1"/>
    <property type="molecule type" value="Genomic_DNA"/>
</dbReference>
<evidence type="ECO:0000313" key="2">
    <source>
        <dbReference type="EMBL" id="GMG84579.1"/>
    </source>
</evidence>
<organism evidence="2 3">
    <name type="scientific">Paralimibaculum aggregatum</name>
    <dbReference type="NCBI Taxonomy" id="3036245"/>
    <lineage>
        <taxon>Bacteria</taxon>
        <taxon>Pseudomonadati</taxon>
        <taxon>Pseudomonadota</taxon>
        <taxon>Alphaproteobacteria</taxon>
        <taxon>Rhodobacterales</taxon>
        <taxon>Paracoccaceae</taxon>
        <taxon>Paralimibaculum</taxon>
    </lineage>
</organism>
<keyword evidence="3" id="KW-1185">Reference proteome</keyword>
<dbReference type="SUPFAM" id="SSF46785">
    <property type="entry name" value="Winged helix' DNA-binding domain"/>
    <property type="match status" value="1"/>
</dbReference>
<dbReference type="PANTHER" id="PTHR33164">
    <property type="entry name" value="TRANSCRIPTIONAL REGULATOR, MARR FAMILY"/>
    <property type="match status" value="1"/>
</dbReference>
<evidence type="ECO:0000259" key="1">
    <source>
        <dbReference type="PROSITE" id="PS50995"/>
    </source>
</evidence>
<comment type="caution">
    <text evidence="2">The sequence shown here is derived from an EMBL/GenBank/DDBJ whole genome shotgun (WGS) entry which is preliminary data.</text>
</comment>
<reference evidence="2 3" key="1">
    <citation type="submission" date="2023-04" db="EMBL/GenBank/DDBJ databases">
        <title>Marinoamorphus aggregata gen. nov., sp. Nov., isolate from tissue of brittle star Ophioplocus japonicus.</title>
        <authorList>
            <person name="Kawano K."/>
            <person name="Sawayama S."/>
            <person name="Nakagawa S."/>
        </authorList>
    </citation>
    <scope>NUCLEOTIDE SEQUENCE [LARGE SCALE GENOMIC DNA]</scope>
    <source>
        <strain evidence="2 3">NKW23</strain>
    </source>
</reference>
<protein>
    <recommendedName>
        <fullName evidence="1">HTH marR-type domain-containing protein</fullName>
    </recommendedName>
</protein>
<feature type="domain" description="HTH marR-type" evidence="1">
    <location>
        <begin position="33"/>
        <end position="181"/>
    </location>
</feature>
<dbReference type="SMART" id="SM00347">
    <property type="entry name" value="HTH_MARR"/>
    <property type="match status" value="1"/>
</dbReference>
<accession>A0ABQ6LPU6</accession>
<dbReference type="PRINTS" id="PR00598">
    <property type="entry name" value="HTHMARR"/>
</dbReference>
<dbReference type="InterPro" id="IPR039422">
    <property type="entry name" value="MarR/SlyA-like"/>
</dbReference>
<evidence type="ECO:0000313" key="3">
    <source>
        <dbReference type="Proteomes" id="UP001239909"/>
    </source>
</evidence>
<dbReference type="PROSITE" id="PS50995">
    <property type="entry name" value="HTH_MARR_2"/>
    <property type="match status" value="1"/>
</dbReference>
<dbReference type="PANTHER" id="PTHR33164:SF57">
    <property type="entry name" value="MARR-FAMILY TRANSCRIPTIONAL REGULATOR"/>
    <property type="match status" value="1"/>
</dbReference>
<dbReference type="InterPro" id="IPR000835">
    <property type="entry name" value="HTH_MarR-typ"/>
</dbReference>
<dbReference type="Pfam" id="PF12802">
    <property type="entry name" value="MarR_2"/>
    <property type="match status" value="1"/>
</dbReference>
<dbReference type="InterPro" id="IPR036388">
    <property type="entry name" value="WH-like_DNA-bd_sf"/>
</dbReference>
<dbReference type="InterPro" id="IPR036390">
    <property type="entry name" value="WH_DNA-bd_sf"/>
</dbReference>
<gene>
    <name evidence="2" type="ORF">LNKW23_37950</name>
</gene>